<dbReference type="SUPFAM" id="SSF52317">
    <property type="entry name" value="Class I glutamine amidotransferase-like"/>
    <property type="match status" value="1"/>
</dbReference>
<proteinExistence type="inferred from homology"/>
<dbReference type="InterPro" id="IPR029062">
    <property type="entry name" value="Class_I_gatase-like"/>
</dbReference>
<evidence type="ECO:0000259" key="9">
    <source>
        <dbReference type="Pfam" id="PF08533"/>
    </source>
</evidence>
<dbReference type="InterPro" id="IPR013529">
    <property type="entry name" value="Glyco_hydro_42_N"/>
</dbReference>
<feature type="domain" description="Glycoside hydrolase family 42 N-terminal" evidence="7">
    <location>
        <begin position="14"/>
        <end position="385"/>
    </location>
</feature>
<evidence type="ECO:0000256" key="4">
    <source>
        <dbReference type="ARBA" id="ARBA00022801"/>
    </source>
</evidence>
<dbReference type="EMBL" id="JABACI010000003">
    <property type="protein sequence ID" value="NLP84485.1"/>
    <property type="molecule type" value="Genomic_DNA"/>
</dbReference>
<protein>
    <recommendedName>
        <fullName evidence="3 6">Beta-galactosidase</fullName>
        <shortName evidence="6">Beta-gal</shortName>
        <ecNumber evidence="3 6">3.2.1.23</ecNumber>
    </recommendedName>
</protein>
<dbReference type="SUPFAM" id="SSF51445">
    <property type="entry name" value="(Trans)glycosidases"/>
    <property type="match status" value="1"/>
</dbReference>
<dbReference type="PANTHER" id="PTHR36447:SF1">
    <property type="entry name" value="BETA-GALACTOSIDASE GANA"/>
    <property type="match status" value="1"/>
</dbReference>
<evidence type="ECO:0000256" key="3">
    <source>
        <dbReference type="ARBA" id="ARBA00012756"/>
    </source>
</evidence>
<dbReference type="Pfam" id="PF02449">
    <property type="entry name" value="Glyco_hydro_42"/>
    <property type="match status" value="1"/>
</dbReference>
<keyword evidence="11" id="KW-1185">Reference proteome</keyword>
<dbReference type="InterPro" id="IPR017853">
    <property type="entry name" value="GH"/>
</dbReference>
<organism evidence="10 11">
    <name type="scientific">Microbacterium salsuginis</name>
    <dbReference type="NCBI Taxonomy" id="2722803"/>
    <lineage>
        <taxon>Bacteria</taxon>
        <taxon>Bacillati</taxon>
        <taxon>Actinomycetota</taxon>
        <taxon>Actinomycetes</taxon>
        <taxon>Micrococcales</taxon>
        <taxon>Microbacteriaceae</taxon>
        <taxon>Microbacterium</taxon>
    </lineage>
</organism>
<dbReference type="CDD" id="cd03143">
    <property type="entry name" value="A4_beta-galactosidase_middle_domain"/>
    <property type="match status" value="1"/>
</dbReference>
<keyword evidence="4 6" id="KW-0378">Hydrolase</keyword>
<feature type="domain" description="Beta-galactosidase trimerisation" evidence="8">
    <location>
        <begin position="397"/>
        <end position="606"/>
    </location>
</feature>
<dbReference type="InterPro" id="IPR013739">
    <property type="entry name" value="Beta_galactosidase_C"/>
</dbReference>
<dbReference type="Pfam" id="PF08533">
    <property type="entry name" value="Glyco_hydro_42C"/>
    <property type="match status" value="1"/>
</dbReference>
<dbReference type="PANTHER" id="PTHR36447">
    <property type="entry name" value="BETA-GALACTOSIDASE GANA"/>
    <property type="match status" value="1"/>
</dbReference>
<gene>
    <name evidence="10" type="ORF">HF576_11550</name>
</gene>
<sequence length="675" mass="75234">MSLPVMSKIPFGGDYNPEQWDEGVWDADYRAFDLAGIDLLTVGVFTWALTQPDEETYDFGTLQRILDRAHAEGRKVCLATGTAAVPPWLAQRHPDVCRTDFEGRRHLFGVRHNACASSPDYRRLAAAVAGRIAERFADHPAVVAWHINNEYGGLCYCENCAAEFRLWLQARYGTLDRLNDAWNTTFWSHRFSDWEQIVPPNMLSEHWRGPNHTAFQGITLDYHRFNTDNILRTFLEEKDAIRAHSDLPATTNMMAIYRHLDYHRWAPHLDFASWDNYPTDGSPVSRMALSHSLMRGLKDGQPFWLMEQTPTMTATRDFNPVKRPGVMRLWSWQAVAHGSDSVLFFQMRHSKGASEKYHGAILNHAGRTDTRAFLEVAALGAELETVGDRLLNARTPARVALLFDWDSWWALEISDGFSRAAKYEAQVVSYYEALWQAGAVVDVVPVTADLSAYDVVVAPFLHMLKGDTATRLEDVARRGGTVLTTVMSGRVDEDDNAFLMDVPGPLGDLTGIRVDETDSLPPDHSQPVVLAMPGGAERTVAASHLFDVVQLRGATAVGAYTEDFYAGTSAVTRNAFGEGEGWYVATCLDQDGVDWVVRRVLERHGLVGPFADVRDLEHTTREVDGRRYEFVLNHAAVPVAVDSPFAGVDILTGRTIGEGDALELGPADVLVVEAR</sequence>
<comment type="similarity">
    <text evidence="2 6">Belongs to the glycosyl hydrolase 42 family.</text>
</comment>
<feature type="domain" description="Beta-galactosidase C-terminal" evidence="9">
    <location>
        <begin position="616"/>
        <end position="673"/>
    </location>
</feature>
<evidence type="ECO:0000259" key="7">
    <source>
        <dbReference type="Pfam" id="PF02449"/>
    </source>
</evidence>
<evidence type="ECO:0000256" key="1">
    <source>
        <dbReference type="ARBA" id="ARBA00001412"/>
    </source>
</evidence>
<accession>A0ABX1KCZ1</accession>
<reference evidence="10 11" key="1">
    <citation type="submission" date="2020-04" db="EMBL/GenBank/DDBJ databases">
        <title>CFH 90308 Microbacterium sp.</title>
        <authorList>
            <person name="Nie G."/>
            <person name="Ming H."/>
            <person name="Xia T."/>
        </authorList>
    </citation>
    <scope>NUCLEOTIDE SEQUENCE [LARGE SCALE GENOMIC DNA]</scope>
    <source>
        <strain evidence="10 11">CFH 90308</strain>
    </source>
</reference>
<keyword evidence="5 6" id="KW-0326">Glycosidase</keyword>
<comment type="catalytic activity">
    <reaction evidence="1 6">
        <text>Hydrolysis of terminal non-reducing beta-D-galactose residues in beta-D-galactosides.</text>
        <dbReference type="EC" id="3.2.1.23"/>
    </reaction>
</comment>
<evidence type="ECO:0000256" key="2">
    <source>
        <dbReference type="ARBA" id="ARBA00005940"/>
    </source>
</evidence>
<evidence type="ECO:0000313" key="11">
    <source>
        <dbReference type="Proteomes" id="UP001429745"/>
    </source>
</evidence>
<name>A0ABX1KCZ1_9MICO</name>
<dbReference type="PIRSF" id="PIRSF001084">
    <property type="entry name" value="B-galactosidase"/>
    <property type="match status" value="1"/>
</dbReference>
<evidence type="ECO:0000256" key="5">
    <source>
        <dbReference type="ARBA" id="ARBA00023295"/>
    </source>
</evidence>
<dbReference type="InterPro" id="IPR013780">
    <property type="entry name" value="Glyco_hydro_b"/>
</dbReference>
<dbReference type="Gene3D" id="3.40.50.880">
    <property type="match status" value="1"/>
</dbReference>
<dbReference type="InterPro" id="IPR003476">
    <property type="entry name" value="Glyco_hydro_42"/>
</dbReference>
<dbReference type="Gene3D" id="2.60.40.1180">
    <property type="entry name" value="Golgi alpha-mannosidase II"/>
    <property type="match status" value="1"/>
</dbReference>
<dbReference type="InterPro" id="IPR013738">
    <property type="entry name" value="Beta_galactosidase_Trimer"/>
</dbReference>
<dbReference type="Pfam" id="PF08532">
    <property type="entry name" value="Glyco_hydro_42M"/>
    <property type="match status" value="1"/>
</dbReference>
<evidence type="ECO:0000313" key="10">
    <source>
        <dbReference type="EMBL" id="NLP84485.1"/>
    </source>
</evidence>
<comment type="caution">
    <text evidence="10">The sequence shown here is derived from an EMBL/GenBank/DDBJ whole genome shotgun (WGS) entry which is preliminary data.</text>
</comment>
<dbReference type="Gene3D" id="3.20.20.80">
    <property type="entry name" value="Glycosidases"/>
    <property type="match status" value="1"/>
</dbReference>
<evidence type="ECO:0000256" key="6">
    <source>
        <dbReference type="PIRNR" id="PIRNR001084"/>
    </source>
</evidence>
<dbReference type="EC" id="3.2.1.23" evidence="3 6"/>
<evidence type="ECO:0000259" key="8">
    <source>
        <dbReference type="Pfam" id="PF08532"/>
    </source>
</evidence>
<dbReference type="Proteomes" id="UP001429745">
    <property type="component" value="Unassembled WGS sequence"/>
</dbReference>